<evidence type="ECO:0000256" key="6">
    <source>
        <dbReference type="ARBA" id="ARBA00023136"/>
    </source>
</evidence>
<name>A0A9N9TZ00_PHYSR</name>
<dbReference type="GO" id="GO:0008527">
    <property type="term" value="F:taste receptor activity"/>
    <property type="evidence" value="ECO:0007669"/>
    <property type="project" value="InterPro"/>
</dbReference>
<dbReference type="Pfam" id="PF06151">
    <property type="entry name" value="Trehalose_recp"/>
    <property type="match status" value="1"/>
</dbReference>
<dbReference type="OrthoDB" id="5800391at2759"/>
<evidence type="ECO:0000256" key="4">
    <source>
        <dbReference type="ARBA" id="ARBA00022692"/>
    </source>
</evidence>
<accession>A0A9N9TZ00</accession>
<dbReference type="GO" id="GO:0050916">
    <property type="term" value="P:sensory perception of sweet taste"/>
    <property type="evidence" value="ECO:0007669"/>
    <property type="project" value="UniProtKB-ARBA"/>
</dbReference>
<keyword evidence="10" id="KW-1185">Reference proteome</keyword>
<comment type="similarity">
    <text evidence="2">Belongs to the insect chemoreceptor superfamily. Gustatory receptor (GR) family. Gr5a subfamily.</text>
</comment>
<evidence type="ECO:0000256" key="3">
    <source>
        <dbReference type="ARBA" id="ARBA00022475"/>
    </source>
</evidence>
<sequence>MCSYCSNIYLILKQVNDLSRVENRSFATVGFNFMCSIGLTISKIIILTISAEKITRNSKGFIKIILDVPNEFYNTSLKRLLTQIQFNPATLTGGNMFKITKSSLMHITASVITYDVVLNEFSE</sequence>
<keyword evidence="3" id="KW-1003">Cell membrane</keyword>
<comment type="subcellular location">
    <subcellularLocation>
        <location evidence="1">Cell membrane</location>
        <topology evidence="1">Multi-pass membrane protein</topology>
    </subcellularLocation>
</comment>
<evidence type="ECO:0000256" key="7">
    <source>
        <dbReference type="ARBA" id="ARBA00023170"/>
    </source>
</evidence>
<reference evidence="9" key="1">
    <citation type="submission" date="2022-01" db="EMBL/GenBank/DDBJ databases">
        <authorList>
            <person name="King R."/>
        </authorList>
    </citation>
    <scope>NUCLEOTIDE SEQUENCE</scope>
</reference>
<dbReference type="PANTHER" id="PTHR21421">
    <property type="entry name" value="GUSTATORY RECEPTOR"/>
    <property type="match status" value="1"/>
</dbReference>
<dbReference type="GO" id="GO:0005886">
    <property type="term" value="C:plasma membrane"/>
    <property type="evidence" value="ECO:0007669"/>
    <property type="project" value="UniProtKB-SubCell"/>
</dbReference>
<evidence type="ECO:0000256" key="2">
    <source>
        <dbReference type="ARBA" id="ARBA00005327"/>
    </source>
</evidence>
<evidence type="ECO:0000256" key="1">
    <source>
        <dbReference type="ARBA" id="ARBA00004651"/>
    </source>
</evidence>
<evidence type="ECO:0000313" key="10">
    <source>
        <dbReference type="Proteomes" id="UP001153712"/>
    </source>
</evidence>
<keyword evidence="7" id="KW-0675">Receptor</keyword>
<feature type="transmembrane region" description="Helical" evidence="8">
    <location>
        <begin position="26"/>
        <end position="49"/>
    </location>
</feature>
<protein>
    <submittedName>
        <fullName evidence="9">Uncharacterized protein</fullName>
    </submittedName>
</protein>
<keyword evidence="4 8" id="KW-0812">Transmembrane</keyword>
<evidence type="ECO:0000256" key="5">
    <source>
        <dbReference type="ARBA" id="ARBA00022989"/>
    </source>
</evidence>
<evidence type="ECO:0000256" key="8">
    <source>
        <dbReference type="SAM" id="Phobius"/>
    </source>
</evidence>
<dbReference type="InterPro" id="IPR009318">
    <property type="entry name" value="Gustatory_rcpt"/>
</dbReference>
<organism evidence="9 10">
    <name type="scientific">Phyllotreta striolata</name>
    <name type="common">Striped flea beetle</name>
    <name type="synonym">Crioceris striolata</name>
    <dbReference type="NCBI Taxonomy" id="444603"/>
    <lineage>
        <taxon>Eukaryota</taxon>
        <taxon>Metazoa</taxon>
        <taxon>Ecdysozoa</taxon>
        <taxon>Arthropoda</taxon>
        <taxon>Hexapoda</taxon>
        <taxon>Insecta</taxon>
        <taxon>Pterygota</taxon>
        <taxon>Neoptera</taxon>
        <taxon>Endopterygota</taxon>
        <taxon>Coleoptera</taxon>
        <taxon>Polyphaga</taxon>
        <taxon>Cucujiformia</taxon>
        <taxon>Chrysomeloidea</taxon>
        <taxon>Chrysomelidae</taxon>
        <taxon>Galerucinae</taxon>
        <taxon>Alticini</taxon>
        <taxon>Phyllotreta</taxon>
    </lineage>
</organism>
<evidence type="ECO:0000313" key="9">
    <source>
        <dbReference type="EMBL" id="CAG9863408.1"/>
    </source>
</evidence>
<gene>
    <name evidence="9" type="ORF">PHYEVI_LOCUS9698</name>
</gene>
<dbReference type="EMBL" id="OU900099">
    <property type="protein sequence ID" value="CAG9863408.1"/>
    <property type="molecule type" value="Genomic_DNA"/>
</dbReference>
<keyword evidence="6 8" id="KW-0472">Membrane</keyword>
<dbReference type="AlphaFoldDB" id="A0A9N9TZ00"/>
<dbReference type="PANTHER" id="PTHR21421:SF29">
    <property type="entry name" value="GUSTATORY RECEPTOR 5A FOR TREHALOSE-RELATED"/>
    <property type="match status" value="1"/>
</dbReference>
<keyword evidence="5 8" id="KW-1133">Transmembrane helix</keyword>
<proteinExistence type="inferred from homology"/>
<dbReference type="Proteomes" id="UP001153712">
    <property type="component" value="Chromosome 6"/>
</dbReference>